<reference evidence="1 2" key="1">
    <citation type="submission" date="2016-04" db="EMBL/GenBank/DDBJ databases">
        <title>Genome analyses suggest a sexual origin of heterokaryosis in a supposedly ancient asexual fungus.</title>
        <authorList>
            <person name="Ropars J."/>
            <person name="Sedzielewska K."/>
            <person name="Noel J."/>
            <person name="Charron P."/>
            <person name="Farinelli L."/>
            <person name="Marton T."/>
            <person name="Kruger M."/>
            <person name="Pelin A."/>
            <person name="Brachmann A."/>
            <person name="Corradi N."/>
        </authorList>
    </citation>
    <scope>NUCLEOTIDE SEQUENCE [LARGE SCALE GENOMIC DNA]</scope>
    <source>
        <strain evidence="1 2">C2</strain>
    </source>
</reference>
<accession>A0A2N1M5S3</accession>
<dbReference type="VEuPathDB" id="FungiDB:RhiirFUN_023420"/>
<evidence type="ECO:0000313" key="2">
    <source>
        <dbReference type="Proteomes" id="UP000233469"/>
    </source>
</evidence>
<organism evidence="1 2">
    <name type="scientific">Rhizophagus irregularis</name>
    <dbReference type="NCBI Taxonomy" id="588596"/>
    <lineage>
        <taxon>Eukaryota</taxon>
        <taxon>Fungi</taxon>
        <taxon>Fungi incertae sedis</taxon>
        <taxon>Mucoromycota</taxon>
        <taxon>Glomeromycotina</taxon>
        <taxon>Glomeromycetes</taxon>
        <taxon>Glomerales</taxon>
        <taxon>Glomeraceae</taxon>
        <taxon>Rhizophagus</taxon>
    </lineage>
</organism>
<dbReference type="SUPFAM" id="SSF52047">
    <property type="entry name" value="RNI-like"/>
    <property type="match status" value="1"/>
</dbReference>
<proteinExistence type="predicted"/>
<reference evidence="1 2" key="2">
    <citation type="submission" date="2017-10" db="EMBL/GenBank/DDBJ databases">
        <title>Extensive intraspecific genome diversity in a model arbuscular mycorrhizal fungus.</title>
        <authorList>
            <person name="Chen E.C.H."/>
            <person name="Morin E."/>
            <person name="Baudet D."/>
            <person name="Noel J."/>
            <person name="Ndikumana S."/>
            <person name="Charron P."/>
            <person name="St-Onge C."/>
            <person name="Giorgi J."/>
            <person name="Grigoriev I.V."/>
            <person name="Roux C."/>
            <person name="Martin F.M."/>
            <person name="Corradi N."/>
        </authorList>
    </citation>
    <scope>NUCLEOTIDE SEQUENCE [LARGE SCALE GENOMIC DNA]</scope>
    <source>
        <strain evidence="1 2">C2</strain>
    </source>
</reference>
<dbReference type="Proteomes" id="UP000233469">
    <property type="component" value="Unassembled WGS sequence"/>
</dbReference>
<dbReference type="AlphaFoldDB" id="A0A2N1M5S3"/>
<evidence type="ECO:0000313" key="1">
    <source>
        <dbReference type="EMBL" id="PKK56994.1"/>
    </source>
</evidence>
<dbReference type="OrthoDB" id="2310386at2759"/>
<dbReference type="EMBL" id="LLXL01004878">
    <property type="protein sequence ID" value="PKK56994.1"/>
    <property type="molecule type" value="Genomic_DNA"/>
</dbReference>
<protein>
    <recommendedName>
        <fullName evidence="3">F-box domain-containing protein</fullName>
    </recommendedName>
</protein>
<comment type="caution">
    <text evidence="1">The sequence shown here is derived from an EMBL/GenBank/DDBJ whole genome shotgun (WGS) entry which is preliminary data.</text>
</comment>
<dbReference type="InterPro" id="IPR032675">
    <property type="entry name" value="LRR_dom_sf"/>
</dbReference>
<evidence type="ECO:0008006" key="3">
    <source>
        <dbReference type="Google" id="ProtNLM"/>
    </source>
</evidence>
<gene>
    <name evidence="1" type="ORF">RhiirC2_798880</name>
</gene>
<sequence>MSQLTGDCINEIVEYLNEDKVNLRSCLLINRLWCKISVRIYWREIRNLSALIAFFPDESKEILCKNGITILTSNPPAFNYASFCKFLSVYEINCKVEKFLTKRHITHQHLKDSKVIMIKEIYKFLMGQITSLRKVEIMTSFNTTLFTSYHGAKDCLKYLSELTCYSNISPKLFYHLSQICYNLQTLRIKFNEFISNGLEELISVQRNLKHLFIMQSDICVKFASIFALIANVPNNLITLNIYKGRWIYNMSLSFIARFTNLQILTLTSFNKHYEDFNKLQYAIFPQLQVLEFKQECPRNELLIKFLENNGKNLIELYVKGNDNSLNLAIIKFCPNLIKLSTKVKRDCAETIKLILSNCRYLEGIKIFYEKKIDMIGAYNANVTGLPKITFCRLNRHRYSYYYYH</sequence>
<dbReference type="Gene3D" id="3.80.10.10">
    <property type="entry name" value="Ribonuclease Inhibitor"/>
    <property type="match status" value="1"/>
</dbReference>
<dbReference type="VEuPathDB" id="FungiDB:FUN_003430"/>
<name>A0A2N1M5S3_9GLOM</name>
<dbReference type="VEuPathDB" id="FungiDB:RhiirA1_459813"/>